<proteinExistence type="predicted"/>
<feature type="region of interest" description="Disordered" evidence="1">
    <location>
        <begin position="1"/>
        <end position="60"/>
    </location>
</feature>
<evidence type="ECO:0000313" key="3">
    <source>
        <dbReference type="Proteomes" id="UP000322362"/>
    </source>
</evidence>
<reference evidence="2 3" key="1">
    <citation type="submission" date="2019-08" db="EMBL/GenBank/DDBJ databases">
        <title>Phlebobacter frassis gen. nov. sp. nov., a new member of family Sphingobacteriaceae isolated from sand fly rearing media.</title>
        <authorList>
            <person name="Kakumanu M.L."/>
            <person name="Marayati B.F."/>
            <person name="Wada-Katsumata A."/>
            <person name="Wasserberg G."/>
            <person name="Schal C."/>
            <person name="Apperson C.S."/>
            <person name="Ponnusamy L."/>
        </authorList>
    </citation>
    <scope>NUCLEOTIDE SEQUENCE [LARGE SCALE GENOMIC DNA]</scope>
    <source>
        <strain evidence="2 3">SSI9</strain>
    </source>
</reference>
<accession>A0A5D4H838</accession>
<name>A0A5D4H838_9SPHI</name>
<evidence type="ECO:0000313" key="2">
    <source>
        <dbReference type="EMBL" id="TYR36966.1"/>
    </source>
</evidence>
<feature type="compositionally biased region" description="Basic and acidic residues" evidence="1">
    <location>
        <begin position="43"/>
        <end position="60"/>
    </location>
</feature>
<dbReference type="EMBL" id="VTAV01000003">
    <property type="protein sequence ID" value="TYR36966.1"/>
    <property type="molecule type" value="Genomic_DNA"/>
</dbReference>
<gene>
    <name evidence="2" type="ORF">FXV77_07250</name>
</gene>
<keyword evidence="3" id="KW-1185">Reference proteome</keyword>
<organism evidence="2 3">
    <name type="scientific">Sphingobacterium phlebotomi</name>
    <dbReference type="NCBI Taxonomy" id="2605433"/>
    <lineage>
        <taxon>Bacteria</taxon>
        <taxon>Pseudomonadati</taxon>
        <taxon>Bacteroidota</taxon>
        <taxon>Sphingobacteriia</taxon>
        <taxon>Sphingobacteriales</taxon>
        <taxon>Sphingobacteriaceae</taxon>
        <taxon>Sphingobacterium</taxon>
    </lineage>
</organism>
<dbReference type="AlphaFoldDB" id="A0A5D4H838"/>
<comment type="caution">
    <text evidence="2">The sequence shown here is derived from an EMBL/GenBank/DDBJ whole genome shotgun (WGS) entry which is preliminary data.</text>
</comment>
<dbReference type="RefSeq" id="WP_148918553.1">
    <property type="nucleotide sequence ID" value="NZ_VTAV01000003.1"/>
</dbReference>
<feature type="compositionally biased region" description="Basic and acidic residues" evidence="1">
    <location>
        <begin position="8"/>
        <end position="28"/>
    </location>
</feature>
<sequence length="60" mass="6973">MNTPENENNPKTKEELEKEKRESEKEDTNEGSGYIPPLPEETENPRKHDDPMVHREPGTL</sequence>
<evidence type="ECO:0000256" key="1">
    <source>
        <dbReference type="SAM" id="MobiDB-lite"/>
    </source>
</evidence>
<protein>
    <submittedName>
        <fullName evidence="2">Uncharacterized protein</fullName>
    </submittedName>
</protein>
<dbReference type="Proteomes" id="UP000322362">
    <property type="component" value="Unassembled WGS sequence"/>
</dbReference>